<feature type="region of interest" description="Disordered" evidence="1">
    <location>
        <begin position="1"/>
        <end position="30"/>
    </location>
</feature>
<gene>
    <name evidence="2" type="ORF">BINO364_LOCUS5405</name>
</gene>
<accession>A0A8J9VUU1</accession>
<sequence>MSREIGEKSAETPRDSESASISSGPGRTVMTAPARDCLPIELPMGNGRALRNAIGFQMDWGDVFTIHFHLFS</sequence>
<feature type="non-terminal residue" evidence="2">
    <location>
        <position position="72"/>
    </location>
</feature>
<keyword evidence="3" id="KW-1185">Reference proteome</keyword>
<dbReference type="EMBL" id="OV170233">
    <property type="protein sequence ID" value="CAH0719007.1"/>
    <property type="molecule type" value="Genomic_DNA"/>
</dbReference>
<evidence type="ECO:0000313" key="2">
    <source>
        <dbReference type="EMBL" id="CAH0719007.1"/>
    </source>
</evidence>
<reference evidence="2" key="1">
    <citation type="submission" date="2021-12" db="EMBL/GenBank/DDBJ databases">
        <authorList>
            <person name="Martin H S."/>
        </authorList>
    </citation>
    <scope>NUCLEOTIDE SEQUENCE</scope>
</reference>
<protein>
    <submittedName>
        <fullName evidence="2">Uncharacterized protein</fullName>
    </submittedName>
</protein>
<feature type="compositionally biased region" description="Basic and acidic residues" evidence="1">
    <location>
        <begin position="1"/>
        <end position="17"/>
    </location>
</feature>
<evidence type="ECO:0000313" key="3">
    <source>
        <dbReference type="Proteomes" id="UP000838878"/>
    </source>
</evidence>
<organism evidence="2 3">
    <name type="scientific">Brenthis ino</name>
    <name type="common">lesser marbled fritillary</name>
    <dbReference type="NCBI Taxonomy" id="405034"/>
    <lineage>
        <taxon>Eukaryota</taxon>
        <taxon>Metazoa</taxon>
        <taxon>Ecdysozoa</taxon>
        <taxon>Arthropoda</taxon>
        <taxon>Hexapoda</taxon>
        <taxon>Insecta</taxon>
        <taxon>Pterygota</taxon>
        <taxon>Neoptera</taxon>
        <taxon>Endopterygota</taxon>
        <taxon>Lepidoptera</taxon>
        <taxon>Glossata</taxon>
        <taxon>Ditrysia</taxon>
        <taxon>Papilionoidea</taxon>
        <taxon>Nymphalidae</taxon>
        <taxon>Heliconiinae</taxon>
        <taxon>Argynnini</taxon>
        <taxon>Brenthis</taxon>
    </lineage>
</organism>
<proteinExistence type="predicted"/>
<dbReference type="Proteomes" id="UP000838878">
    <property type="component" value="Chromosome 13"/>
</dbReference>
<name>A0A8J9VUU1_9NEOP</name>
<evidence type="ECO:0000256" key="1">
    <source>
        <dbReference type="SAM" id="MobiDB-lite"/>
    </source>
</evidence>
<dbReference type="AlphaFoldDB" id="A0A8J9VUU1"/>